<dbReference type="AlphaFoldDB" id="A0A7W9TT00"/>
<accession>A0A7W9TT00</accession>
<evidence type="ECO:0000313" key="1">
    <source>
        <dbReference type="EMBL" id="MBB6100524.1"/>
    </source>
</evidence>
<dbReference type="Pfam" id="PF21627">
    <property type="entry name" value="BTH_I2711-like"/>
    <property type="match status" value="1"/>
</dbReference>
<comment type="caution">
    <text evidence="1">The sequence shown here is derived from an EMBL/GenBank/DDBJ whole genome shotgun (WGS) entry which is preliminary data.</text>
</comment>
<sequence length="74" mass="8347">MERFFMSRRSAVALIVRVRTSLLAQNDDPSVANAQRQQERVAALTRLLFDVRAGRVSVFELKDPASMHITISSD</sequence>
<dbReference type="Proteomes" id="UP000571554">
    <property type="component" value="Unassembled WGS sequence"/>
</dbReference>
<dbReference type="RefSeq" id="WP_183720459.1">
    <property type="nucleotide sequence ID" value="NZ_JACHBW010000001.1"/>
</dbReference>
<organism evidence="1 2">
    <name type="scientific">Paraburkholderia bannensis</name>
    <dbReference type="NCBI Taxonomy" id="765414"/>
    <lineage>
        <taxon>Bacteria</taxon>
        <taxon>Pseudomonadati</taxon>
        <taxon>Pseudomonadota</taxon>
        <taxon>Betaproteobacteria</taxon>
        <taxon>Burkholderiales</taxon>
        <taxon>Burkholderiaceae</taxon>
        <taxon>Paraburkholderia</taxon>
    </lineage>
</organism>
<dbReference type="Gene3D" id="1.10.150.610">
    <property type="match status" value="1"/>
</dbReference>
<evidence type="ECO:0000313" key="2">
    <source>
        <dbReference type="Proteomes" id="UP000571554"/>
    </source>
</evidence>
<gene>
    <name evidence="1" type="ORF">F4827_000328</name>
</gene>
<dbReference type="EMBL" id="JACHBW010000001">
    <property type="protein sequence ID" value="MBB6100524.1"/>
    <property type="molecule type" value="Genomic_DNA"/>
</dbReference>
<protein>
    <submittedName>
        <fullName evidence="1">Uncharacterized protein</fullName>
    </submittedName>
</protein>
<dbReference type="InterPro" id="IPR048850">
    <property type="entry name" value="BTH_I2711-like"/>
</dbReference>
<keyword evidence="2" id="KW-1185">Reference proteome</keyword>
<name>A0A7W9TT00_9BURK</name>
<proteinExistence type="predicted"/>
<reference evidence="1 2" key="1">
    <citation type="submission" date="2020-08" db="EMBL/GenBank/DDBJ databases">
        <title>Above-ground endophytic microbial communities from plants in different locations in the United States.</title>
        <authorList>
            <person name="Frank C."/>
        </authorList>
    </citation>
    <scope>NUCLEOTIDE SEQUENCE [LARGE SCALE GENOMIC DNA]</scope>
    <source>
        <strain evidence="1 2">WP4_2_2</strain>
    </source>
</reference>